<organism evidence="1 2">
    <name type="scientific">Dickeya solani</name>
    <dbReference type="NCBI Taxonomy" id="1089444"/>
    <lineage>
        <taxon>Bacteria</taxon>
        <taxon>Pseudomonadati</taxon>
        <taxon>Pseudomonadota</taxon>
        <taxon>Gammaproteobacteria</taxon>
        <taxon>Enterobacterales</taxon>
        <taxon>Pectobacteriaceae</taxon>
        <taxon>Dickeya</taxon>
    </lineage>
</organism>
<name>A0AAX4F3Z4_9GAMM</name>
<evidence type="ECO:0000313" key="1">
    <source>
        <dbReference type="EMBL" id="WOA54351.1"/>
    </source>
</evidence>
<dbReference type="Proteomes" id="UP001304423">
    <property type="component" value="Chromosome"/>
</dbReference>
<proteinExistence type="predicted"/>
<dbReference type="EMBL" id="CP136339">
    <property type="protein sequence ID" value="WOA54351.1"/>
    <property type="molecule type" value="Genomic_DNA"/>
</dbReference>
<protein>
    <submittedName>
        <fullName evidence="1">DUF2732 family protein</fullName>
    </submittedName>
</protein>
<dbReference type="RefSeq" id="WP_316394300.1">
    <property type="nucleotide sequence ID" value="NZ_CP136339.1"/>
</dbReference>
<dbReference type="AlphaFoldDB" id="A0AAX4F3Z4"/>
<dbReference type="InterPro" id="IPR020126">
    <property type="entry name" value="DUF2732"/>
</dbReference>
<gene>
    <name evidence="1" type="ORF">RXA29_09115</name>
</gene>
<sequence>MLPLLTAARLDERADQLFSMSVRLEALAIHAQQHEMTAAEIIELMRKEASRFEHSAQELR</sequence>
<accession>A0AAX4F3Z4</accession>
<reference evidence="1" key="1">
    <citation type="submission" date="2023-10" db="EMBL/GenBank/DDBJ databases">
        <title>Clonality and diversity in the soft rot Dickeya solani phytopathogen.</title>
        <authorList>
            <person name="Pedron J."/>
            <person name="Van Gijsegem F."/>
            <person name="Portier P."/>
            <person name="Taghouti G."/>
        </authorList>
    </citation>
    <scope>NUCLEOTIDE SEQUENCE</scope>
    <source>
        <strain evidence="1">CFBP5647</strain>
    </source>
</reference>
<dbReference type="Pfam" id="PF10809">
    <property type="entry name" value="DUF2732"/>
    <property type="match status" value="1"/>
</dbReference>
<evidence type="ECO:0000313" key="2">
    <source>
        <dbReference type="Proteomes" id="UP001304423"/>
    </source>
</evidence>